<evidence type="ECO:0000256" key="1">
    <source>
        <dbReference type="SAM" id="MobiDB-lite"/>
    </source>
</evidence>
<dbReference type="PANTHER" id="PTHR37771:SF2">
    <property type="entry name" value="OS02G0593400 PROTEIN"/>
    <property type="match status" value="1"/>
</dbReference>
<dbReference type="eggNOG" id="ENOG502S29H">
    <property type="taxonomic scope" value="Eukaryota"/>
</dbReference>
<reference evidence="2" key="1">
    <citation type="submission" date="2013-07" db="EMBL/GenBank/DDBJ databases">
        <title>The genome of Eucalyptus grandis.</title>
        <authorList>
            <person name="Schmutz J."/>
            <person name="Hayes R."/>
            <person name="Myburg A."/>
            <person name="Tuskan G."/>
            <person name="Grattapaglia D."/>
            <person name="Rokhsar D.S."/>
        </authorList>
    </citation>
    <scope>NUCLEOTIDE SEQUENCE</scope>
    <source>
        <tissue evidence="2">Leaf extractions</tissue>
    </source>
</reference>
<proteinExistence type="predicted"/>
<feature type="compositionally biased region" description="Acidic residues" evidence="1">
    <location>
        <begin position="71"/>
        <end position="99"/>
    </location>
</feature>
<dbReference type="OMA" id="QWPQPHS"/>
<dbReference type="KEGG" id="egr:104426228"/>
<organism evidence="2">
    <name type="scientific">Eucalyptus grandis</name>
    <name type="common">Flooded gum</name>
    <dbReference type="NCBI Taxonomy" id="71139"/>
    <lineage>
        <taxon>Eukaryota</taxon>
        <taxon>Viridiplantae</taxon>
        <taxon>Streptophyta</taxon>
        <taxon>Embryophyta</taxon>
        <taxon>Tracheophyta</taxon>
        <taxon>Spermatophyta</taxon>
        <taxon>Magnoliopsida</taxon>
        <taxon>eudicotyledons</taxon>
        <taxon>Gunneridae</taxon>
        <taxon>Pentapetalae</taxon>
        <taxon>rosids</taxon>
        <taxon>malvids</taxon>
        <taxon>Myrtales</taxon>
        <taxon>Myrtaceae</taxon>
        <taxon>Myrtoideae</taxon>
        <taxon>Eucalypteae</taxon>
        <taxon>Eucalyptus</taxon>
    </lineage>
</organism>
<dbReference type="Gramene" id="KCW49227">
    <property type="protein sequence ID" value="KCW49227"/>
    <property type="gene ID" value="EUGRSUZ_K02801"/>
</dbReference>
<dbReference type="GO" id="GO:0090266">
    <property type="term" value="P:regulation of mitotic cell cycle spindle assembly checkpoint"/>
    <property type="evidence" value="ECO:0007669"/>
    <property type="project" value="InterPro"/>
</dbReference>
<accession>A0A059A527</accession>
<protein>
    <submittedName>
        <fullName evidence="2">Uncharacterized protein</fullName>
    </submittedName>
</protein>
<dbReference type="GO" id="GO:0005680">
    <property type="term" value="C:anaphase-promoting complex"/>
    <property type="evidence" value="ECO:0007669"/>
    <property type="project" value="InterPro"/>
</dbReference>
<dbReference type="AlphaFoldDB" id="A0A059A527"/>
<dbReference type="PANTHER" id="PTHR37771">
    <property type="entry name" value="OS02G0593400 PROTEIN"/>
    <property type="match status" value="1"/>
</dbReference>
<dbReference type="Pfam" id="PF15243">
    <property type="entry name" value="ANAPC15"/>
    <property type="match status" value="1"/>
</dbReference>
<evidence type="ECO:0000313" key="2">
    <source>
        <dbReference type="EMBL" id="KCW49227.1"/>
    </source>
</evidence>
<gene>
    <name evidence="2" type="ORF">EUGRSUZ_K02801</name>
</gene>
<dbReference type="STRING" id="71139.A0A059A527"/>
<dbReference type="InParanoid" id="A0A059A527"/>
<name>A0A059A527_EUCGR</name>
<dbReference type="OrthoDB" id="766467at2759"/>
<dbReference type="FunCoup" id="A0A059A527">
    <property type="interactions" value="731"/>
</dbReference>
<dbReference type="EMBL" id="KK198763">
    <property type="protein sequence ID" value="KCW49227.1"/>
    <property type="molecule type" value="Genomic_DNA"/>
</dbReference>
<sequence length="99" mass="11227">MLQFPGFMTQFPESTRMIPSSFLLPSQWPQPQNEELLLALEESDFEDKCNEIRKLNSNLVVIGKSAADIDKDAEEEDADDDDPDNADESEGDEFEQETV</sequence>
<dbReference type="InterPro" id="IPR026182">
    <property type="entry name" value="ANAPC15"/>
</dbReference>
<feature type="region of interest" description="Disordered" evidence="1">
    <location>
        <begin position="65"/>
        <end position="99"/>
    </location>
</feature>